<dbReference type="EnsemblMetazoa" id="XM_011680088">
    <property type="protein sequence ID" value="XP_011678390"/>
    <property type="gene ID" value="LOC105445065"/>
</dbReference>
<dbReference type="KEGG" id="spu:105445065"/>
<feature type="compositionally biased region" description="Basic and acidic residues" evidence="1">
    <location>
        <begin position="68"/>
        <end position="91"/>
    </location>
</feature>
<dbReference type="InParanoid" id="A0A7M7HL65"/>
<proteinExistence type="predicted"/>
<reference evidence="2" key="2">
    <citation type="submission" date="2021-01" db="UniProtKB">
        <authorList>
            <consortium name="EnsemblMetazoa"/>
        </authorList>
    </citation>
    <scope>IDENTIFICATION</scope>
</reference>
<feature type="compositionally biased region" description="Basic and acidic residues" evidence="1">
    <location>
        <begin position="97"/>
        <end position="114"/>
    </location>
</feature>
<feature type="region of interest" description="Disordered" evidence="1">
    <location>
        <begin position="355"/>
        <end position="386"/>
    </location>
</feature>
<sequence length="467" mass="52897">MCVSSMEGQLRGPCCVLPFISKKEALDIECGVGQNAFVEKKQNQLLASPSVLLPVGDSTGKSLKKRPLTADERQRPNRLEQCRARDLERQKKSGTQELKKQSEAAALHQREKKREKQRRRRLRKREENSRMKGTGHASMDFLQTNTDSHLDINSSELKAGQYAIDTHEDSEDLWEFECDTPDEDDKATCQVKLRVQDSSPAEHNVDPANENGFGVCQISTCEVKKQSEAAALHQRKKKRDRQREKRLRKREENSRMKGTGHASMDYLQTKTDSHLEMKSSELKISQHAIDTHEDSKDLWEFECDTPDEGDNATCQVKLEVQDNSPAEHDMNPANENGFGVCQISTCEVKKRSEAAASRLREKKREKQRGWRLRKREENSRMKGTRPASIDYLQTNTDSHLGMNSSELKMGGESGDSVMPRIVAVWSMSEGSEHGVRVKQENITQYLTSNCDNSGCNVSNVPKASTMI</sequence>
<evidence type="ECO:0000313" key="2">
    <source>
        <dbReference type="EnsemblMetazoa" id="XP_011678390"/>
    </source>
</evidence>
<evidence type="ECO:0000256" key="1">
    <source>
        <dbReference type="SAM" id="MobiDB-lite"/>
    </source>
</evidence>
<evidence type="ECO:0000313" key="3">
    <source>
        <dbReference type="Proteomes" id="UP000007110"/>
    </source>
</evidence>
<organism evidence="2 3">
    <name type="scientific">Strongylocentrotus purpuratus</name>
    <name type="common">Purple sea urchin</name>
    <dbReference type="NCBI Taxonomy" id="7668"/>
    <lineage>
        <taxon>Eukaryota</taxon>
        <taxon>Metazoa</taxon>
        <taxon>Echinodermata</taxon>
        <taxon>Eleutherozoa</taxon>
        <taxon>Echinozoa</taxon>
        <taxon>Echinoidea</taxon>
        <taxon>Euechinoidea</taxon>
        <taxon>Echinacea</taxon>
        <taxon>Camarodonta</taxon>
        <taxon>Echinidea</taxon>
        <taxon>Strongylocentrotidae</taxon>
        <taxon>Strongylocentrotus</taxon>
    </lineage>
</organism>
<dbReference type="AlphaFoldDB" id="A0A7M7HL65"/>
<reference evidence="3" key="1">
    <citation type="submission" date="2015-02" db="EMBL/GenBank/DDBJ databases">
        <title>Genome sequencing for Strongylocentrotus purpuratus.</title>
        <authorList>
            <person name="Murali S."/>
            <person name="Liu Y."/>
            <person name="Vee V."/>
            <person name="English A."/>
            <person name="Wang M."/>
            <person name="Skinner E."/>
            <person name="Han Y."/>
            <person name="Muzny D.M."/>
            <person name="Worley K.C."/>
            <person name="Gibbs R.A."/>
        </authorList>
    </citation>
    <scope>NUCLEOTIDE SEQUENCE</scope>
</reference>
<dbReference type="RefSeq" id="XP_011678390.2">
    <property type="nucleotide sequence ID" value="XM_011680088.2"/>
</dbReference>
<dbReference type="Proteomes" id="UP000007110">
    <property type="component" value="Unassembled WGS sequence"/>
</dbReference>
<protein>
    <submittedName>
        <fullName evidence="2">Uncharacterized protein</fullName>
    </submittedName>
</protein>
<keyword evidence="3" id="KW-1185">Reference proteome</keyword>
<feature type="compositionally biased region" description="Basic residues" evidence="1">
    <location>
        <begin position="233"/>
        <end position="248"/>
    </location>
</feature>
<feature type="compositionally biased region" description="Basic and acidic residues" evidence="1">
    <location>
        <begin position="355"/>
        <end position="380"/>
    </location>
</feature>
<feature type="region of interest" description="Disordered" evidence="1">
    <location>
        <begin position="227"/>
        <end position="264"/>
    </location>
</feature>
<name>A0A7M7HL65_STRPU</name>
<feature type="region of interest" description="Disordered" evidence="1">
    <location>
        <begin position="52"/>
        <end position="141"/>
    </location>
</feature>
<accession>A0A7M7HL65</accession>
<dbReference type="GeneID" id="105445065"/>